<dbReference type="Proteomes" id="UP001589619">
    <property type="component" value="Unassembled WGS sequence"/>
</dbReference>
<evidence type="ECO:0000256" key="1">
    <source>
        <dbReference type="SAM" id="Phobius"/>
    </source>
</evidence>
<feature type="transmembrane region" description="Helical" evidence="1">
    <location>
        <begin position="194"/>
        <end position="211"/>
    </location>
</feature>
<name>A0ABV5VQM7_9BACL</name>
<sequence length="274" mass="31140">MEQEKRKIIVQEIEHWRRGKLLPEHYCDFLLNLYDLNPEERDTRVLGVSKNSIKNSGWLNWLLGFGFAALIVYIAIHFNSFPISMQILAVLVIVGACYGVGCYYARKTPIIGYSLVGAGSIALLGAGFYLLRAYGLDEPDLMLAYVAFCSFVWILIGLFARMGLFHYCGWIGLILVYAWLLHEQVELDWAGAQMSWLPVCIVFGWLGWLLHRTNKTTGAVLLLVSFTLWWTPEVYAWYAGGVSGQLLQLSFLAKLVLAGGLLFGLRKKWIEWVF</sequence>
<feature type="transmembrane region" description="Helical" evidence="1">
    <location>
        <begin position="218"/>
        <end position="240"/>
    </location>
</feature>
<keyword evidence="3" id="KW-1185">Reference proteome</keyword>
<evidence type="ECO:0008006" key="4">
    <source>
        <dbReference type="Google" id="ProtNLM"/>
    </source>
</evidence>
<comment type="caution">
    <text evidence="2">The sequence shown here is derived from an EMBL/GenBank/DDBJ whole genome shotgun (WGS) entry which is preliminary data.</text>
</comment>
<feature type="transmembrane region" description="Helical" evidence="1">
    <location>
        <begin position="142"/>
        <end position="159"/>
    </location>
</feature>
<feature type="transmembrane region" description="Helical" evidence="1">
    <location>
        <begin position="83"/>
        <end position="103"/>
    </location>
</feature>
<gene>
    <name evidence="2" type="ORF">ACFFNY_03020</name>
</gene>
<feature type="transmembrane region" description="Helical" evidence="1">
    <location>
        <begin position="58"/>
        <end position="77"/>
    </location>
</feature>
<feature type="transmembrane region" description="Helical" evidence="1">
    <location>
        <begin position="110"/>
        <end position="130"/>
    </location>
</feature>
<evidence type="ECO:0000313" key="3">
    <source>
        <dbReference type="Proteomes" id="UP001589619"/>
    </source>
</evidence>
<evidence type="ECO:0000313" key="2">
    <source>
        <dbReference type="EMBL" id="MFB9750532.1"/>
    </source>
</evidence>
<dbReference type="RefSeq" id="WP_344906896.1">
    <property type="nucleotide sequence ID" value="NZ_BAAAYO010000005.1"/>
</dbReference>
<feature type="transmembrane region" description="Helical" evidence="1">
    <location>
        <begin position="164"/>
        <end position="182"/>
    </location>
</feature>
<keyword evidence="1" id="KW-0812">Transmembrane</keyword>
<protein>
    <recommendedName>
        <fullName evidence="4">DUF2157 domain-containing protein</fullName>
    </recommendedName>
</protein>
<keyword evidence="1" id="KW-1133">Transmembrane helix</keyword>
<organism evidence="2 3">
    <name type="scientific">Paenibacillus hodogayensis</name>
    <dbReference type="NCBI Taxonomy" id="279208"/>
    <lineage>
        <taxon>Bacteria</taxon>
        <taxon>Bacillati</taxon>
        <taxon>Bacillota</taxon>
        <taxon>Bacilli</taxon>
        <taxon>Bacillales</taxon>
        <taxon>Paenibacillaceae</taxon>
        <taxon>Paenibacillus</taxon>
    </lineage>
</organism>
<proteinExistence type="predicted"/>
<keyword evidence="1" id="KW-0472">Membrane</keyword>
<accession>A0ABV5VQM7</accession>
<reference evidence="2 3" key="1">
    <citation type="submission" date="2024-09" db="EMBL/GenBank/DDBJ databases">
        <authorList>
            <person name="Sun Q."/>
            <person name="Mori K."/>
        </authorList>
    </citation>
    <scope>NUCLEOTIDE SEQUENCE [LARGE SCALE GENOMIC DNA]</scope>
    <source>
        <strain evidence="2 3">JCM 12520</strain>
    </source>
</reference>
<feature type="transmembrane region" description="Helical" evidence="1">
    <location>
        <begin position="246"/>
        <end position="265"/>
    </location>
</feature>
<dbReference type="EMBL" id="JBHMAG010000003">
    <property type="protein sequence ID" value="MFB9750532.1"/>
    <property type="molecule type" value="Genomic_DNA"/>
</dbReference>